<name>A0ACC6MLH1_MYCPF</name>
<evidence type="ECO:0000313" key="2">
    <source>
        <dbReference type="Proteomes" id="UP001289645"/>
    </source>
</evidence>
<evidence type="ECO:0000313" key="1">
    <source>
        <dbReference type="EMBL" id="MDZ5087857.1"/>
    </source>
</evidence>
<keyword evidence="2" id="KW-1185">Reference proteome</keyword>
<reference evidence="1 2" key="1">
    <citation type="journal article" date="2021" name="Chemosphere">
        <title>Bioballs carrying a syntrophic Rhodococcus and Mycolicibacterium consortium for simultaneous sorption and biodegradation of fuel oil in contaminated freshwater.</title>
        <authorList>
            <person name="Naloka K."/>
            <person name="Polrit D."/>
            <person name="Muangchinda C."/>
            <person name="Thoetkiattikul H."/>
            <person name="Pinyakong O."/>
        </authorList>
    </citation>
    <scope>NUCLEOTIDE SEQUENCE [LARGE SCALE GENOMIC DNA]</scope>
    <source>
        <strain evidence="1 2">J101</strain>
    </source>
</reference>
<comment type="caution">
    <text evidence="1">The sequence shown here is derived from an EMBL/GenBank/DDBJ whole genome shotgun (WGS) entry which is preliminary data.</text>
</comment>
<keyword evidence="1" id="KW-0456">Lyase</keyword>
<protein>
    <submittedName>
        <fullName evidence="1">Isocitrate lyase ICL2</fullName>
    </submittedName>
</protein>
<gene>
    <name evidence="1" type="primary">aceA</name>
    <name evidence="1" type="ORF">OHX15_20895</name>
</gene>
<proteinExistence type="predicted"/>
<sequence>MAIIEADLQPQTPFERDVADTQAYFDSPRFEGIIRLYTARQVAEQRGTIPADYPVAREAAAAFYPHLRELFAQGRSITTFGPYSPGQAVVMKRMGIEGIYLGGWATSAKGSISEDPGPDLASYPLSQVPEEAAGLVRALLTADRNQNYLRLQMTEEQRAATPAYDYRPFIIADADTGHGGDPHVRNLIRRFVEAGVPGYHIEDQRPGTKKCGHQGGKVLVPSDEQLKRLNTARFQLDVMRVQGIIVARTDAEAANLIDSRADERDQPFLLGVTNLKIPPYKACFLAMMRRFYEQGMTEINGHLLYAIPDAEYAAADAWLQRHGLTQLIDDTAAAWQDSTDPSLSSVDAAYDAVESRFVEVWQDDAGVGTYADAVADLLDFRQREGEAPAMSSSEWRAFAESASLYSAREKAKELGADAAWDCERAKTPEGYYQVRGGIPYAIAKSLAAAPFADILWMETKTADLADAKQFADAIHAVYPDQMLAYNLSPSFNWDTTGMSDEEMRAFPEELGKMGFVFNFITYGGHQVDGVASEEFATSLRQEGMLALARLQRKMRLVESPYRTPQTLVGGPRSDAALAASSGRTATTKAMGKGSTQHQHLVQTEVPKKLLEEWLALWSEHYQLPEKLRVHLRPRRAGSDVLDLQIVSDGSEDGAEPLANVVVDPIKDRHGRSILTVRDQNTFAEQLRKKRLMDLIHVWLIHRFKAEIVYYVTPTEDNIYQTDKMKSHGIFSDVYQEVGEIIVADVNQPRIDELVAPDREALNRLIRKED</sequence>
<organism evidence="1 2">
    <name type="scientific">Mycolicibacterium parafortuitum</name>
    <name type="common">Mycobacterium parafortuitum</name>
    <dbReference type="NCBI Taxonomy" id="39692"/>
    <lineage>
        <taxon>Bacteria</taxon>
        <taxon>Bacillati</taxon>
        <taxon>Actinomycetota</taxon>
        <taxon>Actinomycetes</taxon>
        <taxon>Mycobacteriales</taxon>
        <taxon>Mycobacteriaceae</taxon>
        <taxon>Mycolicibacterium</taxon>
    </lineage>
</organism>
<dbReference type="Proteomes" id="UP001289645">
    <property type="component" value="Unassembled WGS sequence"/>
</dbReference>
<accession>A0ACC6MLH1</accession>
<dbReference type="EMBL" id="JAOXLN010000024">
    <property type="protein sequence ID" value="MDZ5087857.1"/>
    <property type="molecule type" value="Genomic_DNA"/>
</dbReference>